<keyword evidence="1" id="KW-1133">Transmembrane helix</keyword>
<evidence type="ECO:0000313" key="2">
    <source>
        <dbReference type="EMBL" id="PTB46582.1"/>
    </source>
</evidence>
<dbReference type="AlphaFoldDB" id="A0A2T3ZP81"/>
<keyword evidence="1" id="KW-0812">Transmembrane</keyword>
<dbReference type="Proteomes" id="UP000240493">
    <property type="component" value="Unassembled WGS sequence"/>
</dbReference>
<feature type="transmembrane region" description="Helical" evidence="1">
    <location>
        <begin position="20"/>
        <end position="41"/>
    </location>
</feature>
<dbReference type="EMBL" id="KZ679256">
    <property type="protein sequence ID" value="PTB46582.1"/>
    <property type="molecule type" value="Genomic_DNA"/>
</dbReference>
<organism evidence="2 3">
    <name type="scientific">Trichoderma asperellum (strain ATCC 204424 / CBS 433.97 / NBRC 101777)</name>
    <dbReference type="NCBI Taxonomy" id="1042311"/>
    <lineage>
        <taxon>Eukaryota</taxon>
        <taxon>Fungi</taxon>
        <taxon>Dikarya</taxon>
        <taxon>Ascomycota</taxon>
        <taxon>Pezizomycotina</taxon>
        <taxon>Sordariomycetes</taxon>
        <taxon>Hypocreomycetidae</taxon>
        <taxon>Hypocreales</taxon>
        <taxon>Hypocreaceae</taxon>
        <taxon>Trichoderma</taxon>
    </lineage>
</organism>
<evidence type="ECO:0000256" key="1">
    <source>
        <dbReference type="SAM" id="Phobius"/>
    </source>
</evidence>
<evidence type="ECO:0000313" key="3">
    <source>
        <dbReference type="Proteomes" id="UP000240493"/>
    </source>
</evidence>
<name>A0A2T3ZP81_TRIA4</name>
<proteinExistence type="predicted"/>
<protein>
    <submittedName>
        <fullName evidence="2">Uncharacterized protein</fullName>
    </submittedName>
</protein>
<keyword evidence="3" id="KW-1185">Reference proteome</keyword>
<gene>
    <name evidence="2" type="ORF">M441DRAFT_63859</name>
</gene>
<accession>A0A2T3ZP81</accession>
<reference evidence="2 3" key="1">
    <citation type="submission" date="2016-07" db="EMBL/GenBank/DDBJ databases">
        <title>Multiple horizontal gene transfer events from other fungi enriched the ability of initially mycotrophic Trichoderma (Ascomycota) to feed on dead plant biomass.</title>
        <authorList>
            <consortium name="DOE Joint Genome Institute"/>
            <person name="Aerts A."/>
            <person name="Atanasova L."/>
            <person name="Chenthamara K."/>
            <person name="Zhang J."/>
            <person name="Grujic M."/>
            <person name="Henrissat B."/>
            <person name="Kuo A."/>
            <person name="Salamov A."/>
            <person name="Lipzen A."/>
            <person name="Labutti K."/>
            <person name="Barry K."/>
            <person name="Miao Y."/>
            <person name="Rahimi M.J."/>
            <person name="Shen Q."/>
            <person name="Grigoriev I.V."/>
            <person name="Kubicek C.P."/>
            <person name="Druzhinina I.S."/>
        </authorList>
    </citation>
    <scope>NUCLEOTIDE SEQUENCE [LARGE SCALE GENOMIC DNA]</scope>
    <source>
        <strain evidence="2 3">CBS 433.97</strain>
    </source>
</reference>
<sequence length="92" mass="10154">MQATYDGQEKEAGIVRRLFLLIRLLPVLGIGIYCCACQHVYRHVLVSARNGLPQAVDGYDPQSIRCTEHGHRVFTFPVAVHTAPIKANPSPA</sequence>
<keyword evidence="1" id="KW-0472">Membrane</keyword>